<dbReference type="GO" id="GO:0006749">
    <property type="term" value="P:glutathione metabolic process"/>
    <property type="evidence" value="ECO:0007669"/>
    <property type="project" value="TreeGrafter"/>
</dbReference>
<evidence type="ECO:0000256" key="4">
    <source>
        <dbReference type="ARBA" id="ARBA00011738"/>
    </source>
</evidence>
<dbReference type="EMBL" id="MT613329">
    <property type="protein sequence ID" value="QRG35071.1"/>
    <property type="molecule type" value="mRNA"/>
</dbReference>
<dbReference type="Pfam" id="PF14497">
    <property type="entry name" value="GST_C_3"/>
    <property type="match status" value="1"/>
</dbReference>
<dbReference type="GO" id="GO:0004364">
    <property type="term" value="F:glutathione transferase activity"/>
    <property type="evidence" value="ECO:0007669"/>
    <property type="project" value="UniProtKB-EC"/>
</dbReference>
<dbReference type="SUPFAM" id="SSF52833">
    <property type="entry name" value="Thioredoxin-like"/>
    <property type="match status" value="1"/>
</dbReference>
<evidence type="ECO:0000313" key="10">
    <source>
        <dbReference type="EMBL" id="QRG35071.1"/>
    </source>
</evidence>
<evidence type="ECO:0000256" key="3">
    <source>
        <dbReference type="ARBA" id="ARBA00005861"/>
    </source>
</evidence>
<evidence type="ECO:0000256" key="6">
    <source>
        <dbReference type="ARBA" id="ARBA00022679"/>
    </source>
</evidence>
<dbReference type="InterPro" id="IPR004045">
    <property type="entry name" value="Glutathione_S-Trfase_N"/>
</dbReference>
<dbReference type="SFLD" id="SFLDG01205">
    <property type="entry name" value="AMPS.1"/>
    <property type="match status" value="1"/>
</dbReference>
<dbReference type="CDD" id="cd03075">
    <property type="entry name" value="GST_N_Mu"/>
    <property type="match status" value="1"/>
</dbReference>
<comment type="catalytic activity">
    <reaction evidence="7">
        <text>RX + glutathione = an S-substituted glutathione + a halide anion + H(+)</text>
        <dbReference type="Rhea" id="RHEA:16437"/>
        <dbReference type="ChEBI" id="CHEBI:15378"/>
        <dbReference type="ChEBI" id="CHEBI:16042"/>
        <dbReference type="ChEBI" id="CHEBI:17792"/>
        <dbReference type="ChEBI" id="CHEBI:57925"/>
        <dbReference type="ChEBI" id="CHEBI:90779"/>
        <dbReference type="EC" id="2.5.1.18"/>
    </reaction>
</comment>
<evidence type="ECO:0000256" key="5">
    <source>
        <dbReference type="ARBA" id="ARBA00012452"/>
    </source>
</evidence>
<protein>
    <recommendedName>
        <fullName evidence="5">glutathione transferase</fullName>
        <ecNumber evidence="5">2.5.1.18</ecNumber>
    </recommendedName>
</protein>
<dbReference type="PROSITE" id="PS50405">
    <property type="entry name" value="GST_CTER"/>
    <property type="match status" value="1"/>
</dbReference>
<evidence type="ECO:0000259" key="9">
    <source>
        <dbReference type="PROSITE" id="PS50405"/>
    </source>
</evidence>
<accession>A0A890CT21</accession>
<sequence length="218" mass="25402">MAPVLGYWNIRGRAQPIRLFLEYLGEEYAERRYGQEEFGRWQQEKCTIDLDFPNLPYYMDGDFHLSQSMAIIRYIADKHNQLGKDPKDRARISMLEGAVIDLRSAISTMAYSPQLEEEKKKLLEKMPVFLQKFALYLGTKQFLTGDKPIYVDFMLYEALDCVRYLDSNTLNKFGCLTTFMKRIEDLPPIKKYMNSDRFIKWPLQAWFAGFGGGSAPPS</sequence>
<dbReference type="PROSITE" id="PS50404">
    <property type="entry name" value="GST_NTER"/>
    <property type="match status" value="1"/>
</dbReference>
<evidence type="ECO:0000256" key="7">
    <source>
        <dbReference type="ARBA" id="ARBA00047960"/>
    </source>
</evidence>
<keyword evidence="6 10" id="KW-0808">Transferase</keyword>
<dbReference type="SUPFAM" id="SSF47616">
    <property type="entry name" value="GST C-terminal domain-like"/>
    <property type="match status" value="1"/>
</dbReference>
<feature type="domain" description="GST C-terminal" evidence="9">
    <location>
        <begin position="85"/>
        <end position="203"/>
    </location>
</feature>
<comment type="similarity">
    <text evidence="3">Belongs to the GST superfamily. Mu family.</text>
</comment>
<feature type="domain" description="GST N-terminal" evidence="8">
    <location>
        <begin position="1"/>
        <end position="83"/>
    </location>
</feature>
<evidence type="ECO:0000259" key="8">
    <source>
        <dbReference type="PROSITE" id="PS50404"/>
    </source>
</evidence>
<organism evidence="10">
    <name type="scientific">Fasciola hepatica</name>
    <name type="common">Liver fluke</name>
    <dbReference type="NCBI Taxonomy" id="6192"/>
    <lineage>
        <taxon>Eukaryota</taxon>
        <taxon>Metazoa</taxon>
        <taxon>Spiralia</taxon>
        <taxon>Lophotrochozoa</taxon>
        <taxon>Platyhelminthes</taxon>
        <taxon>Trematoda</taxon>
        <taxon>Digenea</taxon>
        <taxon>Plagiorchiida</taxon>
        <taxon>Echinostomata</taxon>
        <taxon>Echinostomatoidea</taxon>
        <taxon>Fasciolidae</taxon>
        <taxon>Fasciola</taxon>
    </lineage>
</organism>
<dbReference type="PANTHER" id="PTHR11571:SF222">
    <property type="entry name" value="GLUTATHIONE TRANSFERASE"/>
    <property type="match status" value="1"/>
</dbReference>
<comment type="function">
    <text evidence="2">Conjugation of reduced glutathione to a wide number of exogenous and endogenous hydrophobic electrophiles.</text>
</comment>
<dbReference type="Pfam" id="PF02798">
    <property type="entry name" value="GST_N"/>
    <property type="match status" value="1"/>
</dbReference>
<dbReference type="InterPro" id="IPR010987">
    <property type="entry name" value="Glutathione-S-Trfase_C-like"/>
</dbReference>
<evidence type="ECO:0000256" key="1">
    <source>
        <dbReference type="ARBA" id="ARBA00002446"/>
    </source>
</evidence>
<dbReference type="FunFam" id="1.20.1050.10:FF:000003">
    <property type="entry name" value="Glutathione S-transferase 2"/>
    <property type="match status" value="1"/>
</dbReference>
<dbReference type="InterPro" id="IPR004046">
    <property type="entry name" value="GST_C"/>
</dbReference>
<dbReference type="InterPro" id="IPR040079">
    <property type="entry name" value="Glutathione_S-Trfase"/>
</dbReference>
<dbReference type="SFLD" id="SFLDG00363">
    <property type="entry name" value="AMPS_(cytGST):_Alpha-__Mu-__Pi"/>
    <property type="match status" value="1"/>
</dbReference>
<dbReference type="EC" id="2.5.1.18" evidence="5"/>
<dbReference type="AlphaFoldDB" id="A0A890CT21"/>
<evidence type="ECO:0000256" key="2">
    <source>
        <dbReference type="ARBA" id="ARBA00003701"/>
    </source>
</evidence>
<reference evidence="10" key="1">
    <citation type="journal article" date="2021" name="Parasitol. Res.">
        <title>The soluble glutathione transferase superfamily: role of Mu class in triclabendazole sulphoxide challenge in Fasciola hepatica.</title>
        <authorList>
            <person name="Stuart R.B."/>
            <person name="Zwaanswijk S."/>
            <person name="MacKintosh N.D."/>
            <person name="Witikornkul B."/>
            <person name="Brophy P.M."/>
            <person name="Morphew R.M."/>
        </authorList>
    </citation>
    <scope>NUCLEOTIDE SEQUENCE</scope>
    <source>
        <strain evidence="10">WT</strain>
    </source>
</reference>
<dbReference type="Gene3D" id="1.20.1050.130">
    <property type="match status" value="1"/>
</dbReference>
<dbReference type="SFLD" id="SFLDS00019">
    <property type="entry name" value="Glutathione_Transferase_(cytos"/>
    <property type="match status" value="1"/>
</dbReference>
<comment type="function">
    <text evidence="1">GST isoenzymes appear to play a central role in the parasite detoxification system. Other functions are also suspected including a role in increasing the solubility of haematin in the parasite gut.</text>
</comment>
<proteinExistence type="evidence at transcript level"/>
<name>A0A890CT21_FASHE</name>
<comment type="subunit">
    <text evidence="4">Homodimer.</text>
</comment>
<dbReference type="PANTHER" id="PTHR11571">
    <property type="entry name" value="GLUTATHIONE S-TRANSFERASE"/>
    <property type="match status" value="1"/>
</dbReference>
<dbReference type="InterPro" id="IPR036282">
    <property type="entry name" value="Glutathione-S-Trfase_C_sf"/>
</dbReference>
<dbReference type="InterPro" id="IPR036249">
    <property type="entry name" value="Thioredoxin-like_sf"/>
</dbReference>
<dbReference type="InterPro" id="IPR050213">
    <property type="entry name" value="GST_superfamily"/>
</dbReference>